<dbReference type="AlphaFoldDB" id="A0A8S3DCL6"/>
<name>A0A8S3DCL6_9BILA</name>
<accession>A0A8S3DCL6</accession>
<dbReference type="Proteomes" id="UP000676336">
    <property type="component" value="Unassembled WGS sequence"/>
</dbReference>
<evidence type="ECO:0000313" key="1">
    <source>
        <dbReference type="EMBL" id="CAF4988107.1"/>
    </source>
</evidence>
<organism evidence="1 2">
    <name type="scientific">Rotaria magnacalcarata</name>
    <dbReference type="NCBI Taxonomy" id="392030"/>
    <lineage>
        <taxon>Eukaryota</taxon>
        <taxon>Metazoa</taxon>
        <taxon>Spiralia</taxon>
        <taxon>Gnathifera</taxon>
        <taxon>Rotifera</taxon>
        <taxon>Eurotatoria</taxon>
        <taxon>Bdelloidea</taxon>
        <taxon>Philodinida</taxon>
        <taxon>Philodinidae</taxon>
        <taxon>Rotaria</taxon>
    </lineage>
</organism>
<comment type="caution">
    <text evidence="1">The sequence shown here is derived from an EMBL/GenBank/DDBJ whole genome shotgun (WGS) entry which is preliminary data.</text>
</comment>
<evidence type="ECO:0000313" key="2">
    <source>
        <dbReference type="Proteomes" id="UP000676336"/>
    </source>
</evidence>
<feature type="non-terminal residue" evidence="1">
    <location>
        <position position="67"/>
    </location>
</feature>
<sequence>IRAVDYDPLPASIVYNIITNNNNLNLNSLYLIQSNNEATIGISASGLLRDLPFGYNIYNFSIQATDQ</sequence>
<dbReference type="EMBL" id="CAJOBI010199867">
    <property type="protein sequence ID" value="CAF4988107.1"/>
    <property type="molecule type" value="Genomic_DNA"/>
</dbReference>
<protein>
    <recommendedName>
        <fullName evidence="3">Cadherin domain-containing protein</fullName>
    </recommendedName>
</protein>
<feature type="non-terminal residue" evidence="1">
    <location>
        <position position="1"/>
    </location>
</feature>
<proteinExistence type="predicted"/>
<reference evidence="1" key="1">
    <citation type="submission" date="2021-02" db="EMBL/GenBank/DDBJ databases">
        <authorList>
            <person name="Nowell W R."/>
        </authorList>
    </citation>
    <scope>NUCLEOTIDE SEQUENCE</scope>
</reference>
<evidence type="ECO:0008006" key="3">
    <source>
        <dbReference type="Google" id="ProtNLM"/>
    </source>
</evidence>
<gene>
    <name evidence="1" type="ORF">SMN809_LOCUS56116</name>
</gene>